<dbReference type="SMART" id="SM00052">
    <property type="entry name" value="EAL"/>
    <property type="match status" value="1"/>
</dbReference>
<dbReference type="Proteomes" id="UP000825228">
    <property type="component" value="Unassembled WGS sequence"/>
</dbReference>
<dbReference type="SUPFAM" id="SSF55073">
    <property type="entry name" value="Nucleotide cyclase"/>
    <property type="match status" value="1"/>
</dbReference>
<dbReference type="InterPro" id="IPR043128">
    <property type="entry name" value="Rev_trsase/Diguanyl_cyclase"/>
</dbReference>
<dbReference type="Gene3D" id="3.30.70.270">
    <property type="match status" value="1"/>
</dbReference>
<dbReference type="SMART" id="SM00267">
    <property type="entry name" value="GGDEF"/>
    <property type="match status" value="1"/>
</dbReference>
<sequence length="577" mass="62221">MFRTPAPVPTRDRITRSSRRAVVMLIVVVGSAGAFSALSGVLRPGALYVVAAISATTVPVAWYWKRTWRRWDSLAPFFVFYADVGIATVLFSFRSPWDALPGTVLLILVALFGVVFADERLLRAHIAFTVLVILVLAGLSIGAADPMLLLARTVCILGATATPFLVQLHIAYLRDQVSTSRRDALTGLLNRRGLDSAILQIQQARTADLTMGVALIHADIEDVDTRLGRATTKEAITELTAALREHAPGALIARLRDDEFVCVFLGGGARVAEDLDSLRDEVESLRLRSASTPLTCTTARAHLSDSATRMVVMGRLIASASLARYSDTLEGDERRPEYDHLVDLLAAGGPTIVFQPVVRVDDQRVVGYEALSRFPAGHGSPQTWFADAAAAGMQIPLELAAVQRAVLASHHLEPDAFLAINVSATTITASDLTRLLLPLATQRRVVVEITEHDLVRDYHQLTLALDDLRAAGLSISVDDVGAGHSGLRQLVEIKPDVIKLDASIVRGLDHDRLRRAAAKALTDFARDIGAECIYEGIETDAELHAARTLGATMVQGFLLGRPTAVPTAVTPDVGRTA</sequence>
<feature type="transmembrane region" description="Helical" evidence="1">
    <location>
        <begin position="99"/>
        <end position="117"/>
    </location>
</feature>
<feature type="transmembrane region" description="Helical" evidence="1">
    <location>
        <begin position="45"/>
        <end position="64"/>
    </location>
</feature>
<evidence type="ECO:0000256" key="1">
    <source>
        <dbReference type="SAM" id="Phobius"/>
    </source>
</evidence>
<accession>A0ABS7P974</accession>
<proteinExistence type="predicted"/>
<dbReference type="Gene3D" id="3.20.20.450">
    <property type="entry name" value="EAL domain"/>
    <property type="match status" value="1"/>
</dbReference>
<name>A0ABS7P974_9NOCA</name>
<organism evidence="3 4">
    <name type="scientific">Rhodococcoides corynebacterioides</name>
    <dbReference type="NCBI Taxonomy" id="53972"/>
    <lineage>
        <taxon>Bacteria</taxon>
        <taxon>Bacillati</taxon>
        <taxon>Actinomycetota</taxon>
        <taxon>Actinomycetes</taxon>
        <taxon>Mycobacteriales</taxon>
        <taxon>Nocardiaceae</taxon>
        <taxon>Rhodococcoides</taxon>
    </lineage>
</organism>
<dbReference type="PANTHER" id="PTHR33121">
    <property type="entry name" value="CYCLIC DI-GMP PHOSPHODIESTERASE PDEF"/>
    <property type="match status" value="1"/>
</dbReference>
<keyword evidence="1" id="KW-1133">Transmembrane helix</keyword>
<dbReference type="InterPro" id="IPR029787">
    <property type="entry name" value="Nucleotide_cyclase"/>
</dbReference>
<evidence type="ECO:0000313" key="3">
    <source>
        <dbReference type="EMBL" id="MBY6368591.1"/>
    </source>
</evidence>
<keyword evidence="1" id="KW-0812">Transmembrane</keyword>
<reference evidence="3 4" key="1">
    <citation type="submission" date="2020-06" db="EMBL/GenBank/DDBJ databases">
        <title>Taxonomy, biology and ecology of Rhodococcus bacteria occurring in California pistachio and other woody hosts as revealed by genome sequence analyses.</title>
        <authorList>
            <person name="Gai Y."/>
            <person name="Riely B."/>
        </authorList>
    </citation>
    <scope>NUCLEOTIDE SEQUENCE [LARGE SCALE GENOMIC DNA]</scope>
    <source>
        <strain evidence="3 4">BP-281</strain>
    </source>
</reference>
<dbReference type="InterPro" id="IPR050706">
    <property type="entry name" value="Cyclic-di-GMP_PDE-like"/>
</dbReference>
<dbReference type="InterPro" id="IPR000160">
    <property type="entry name" value="GGDEF_dom"/>
</dbReference>
<protein>
    <submittedName>
        <fullName evidence="3">EAL domain-containing protein</fullName>
    </submittedName>
</protein>
<dbReference type="PROSITE" id="PS50883">
    <property type="entry name" value="EAL"/>
    <property type="match status" value="1"/>
</dbReference>
<feature type="domain" description="EAL" evidence="2">
    <location>
        <begin position="334"/>
        <end position="576"/>
    </location>
</feature>
<comment type="caution">
    <text evidence="3">The sequence shown here is derived from an EMBL/GenBank/DDBJ whole genome shotgun (WGS) entry which is preliminary data.</text>
</comment>
<dbReference type="Pfam" id="PF00563">
    <property type="entry name" value="EAL"/>
    <property type="match status" value="1"/>
</dbReference>
<keyword evidence="4" id="KW-1185">Reference proteome</keyword>
<evidence type="ECO:0000259" key="2">
    <source>
        <dbReference type="PROSITE" id="PS50883"/>
    </source>
</evidence>
<dbReference type="Pfam" id="PF00990">
    <property type="entry name" value="GGDEF"/>
    <property type="match status" value="1"/>
</dbReference>
<dbReference type="InterPro" id="IPR001633">
    <property type="entry name" value="EAL_dom"/>
</dbReference>
<feature type="transmembrane region" description="Helical" evidence="1">
    <location>
        <begin position="21"/>
        <end position="39"/>
    </location>
</feature>
<keyword evidence="1" id="KW-0472">Membrane</keyword>
<dbReference type="PANTHER" id="PTHR33121:SF70">
    <property type="entry name" value="SIGNALING PROTEIN YKOW"/>
    <property type="match status" value="1"/>
</dbReference>
<feature type="transmembrane region" description="Helical" evidence="1">
    <location>
        <begin position="76"/>
        <end position="93"/>
    </location>
</feature>
<dbReference type="InterPro" id="IPR035919">
    <property type="entry name" value="EAL_sf"/>
</dbReference>
<gene>
    <name evidence="3" type="ORF">HQ603_17735</name>
</gene>
<dbReference type="EMBL" id="JABUBU010000030">
    <property type="protein sequence ID" value="MBY6368591.1"/>
    <property type="molecule type" value="Genomic_DNA"/>
</dbReference>
<dbReference type="SUPFAM" id="SSF141868">
    <property type="entry name" value="EAL domain-like"/>
    <property type="match status" value="1"/>
</dbReference>
<dbReference type="CDD" id="cd01948">
    <property type="entry name" value="EAL"/>
    <property type="match status" value="1"/>
</dbReference>
<evidence type="ECO:0000313" key="4">
    <source>
        <dbReference type="Proteomes" id="UP000825228"/>
    </source>
</evidence>
<feature type="transmembrane region" description="Helical" evidence="1">
    <location>
        <begin position="124"/>
        <end position="143"/>
    </location>
</feature>